<dbReference type="OrthoDB" id="60822at2759"/>
<comment type="caution">
    <text evidence="2">The sequence shown here is derived from an EMBL/GenBank/DDBJ whole genome shotgun (WGS) entry which is preliminary data.</text>
</comment>
<dbReference type="PANTHER" id="PTHR36417">
    <property type="entry name" value="SELENOPROTEIN DOMAIN PROTEIN (AFU_ORTHOLOGUE AFUA_1G05220)"/>
    <property type="match status" value="1"/>
</dbReference>
<reference evidence="2" key="1">
    <citation type="submission" date="2014-03" db="EMBL/GenBank/DDBJ databases">
        <authorList>
            <person name="Casaregola S."/>
        </authorList>
    </citation>
    <scope>NUCLEOTIDE SEQUENCE [LARGE SCALE GENOMIC DNA]</scope>
    <source>
        <strain evidence="2">CLIB 918</strain>
    </source>
</reference>
<evidence type="ECO:0000313" key="2">
    <source>
        <dbReference type="EMBL" id="CDO53546.1"/>
    </source>
</evidence>
<evidence type="ECO:0000313" key="3">
    <source>
        <dbReference type="Proteomes" id="UP000242525"/>
    </source>
</evidence>
<keyword evidence="3" id="KW-1185">Reference proteome</keyword>
<protein>
    <submittedName>
        <fullName evidence="2">Uncharacterized protein</fullName>
    </submittedName>
</protein>
<gene>
    <name evidence="2" type="ORF">BN980_GECA05s03431g</name>
</gene>
<name>A0A0J9X8L7_GEOCN</name>
<dbReference type="Pfam" id="PF10262">
    <property type="entry name" value="Rdx"/>
    <property type="match status" value="1"/>
</dbReference>
<evidence type="ECO:0000256" key="1">
    <source>
        <dbReference type="ARBA" id="ARBA00023284"/>
    </source>
</evidence>
<dbReference type="Proteomes" id="UP000242525">
    <property type="component" value="Unassembled WGS sequence"/>
</dbReference>
<dbReference type="InterPro" id="IPR036249">
    <property type="entry name" value="Thioredoxin-like_sf"/>
</dbReference>
<organism evidence="2 3">
    <name type="scientific">Geotrichum candidum</name>
    <name type="common">Oospora lactis</name>
    <name type="synonym">Dipodascus geotrichum</name>
    <dbReference type="NCBI Taxonomy" id="1173061"/>
    <lineage>
        <taxon>Eukaryota</taxon>
        <taxon>Fungi</taxon>
        <taxon>Dikarya</taxon>
        <taxon>Ascomycota</taxon>
        <taxon>Saccharomycotina</taxon>
        <taxon>Dipodascomycetes</taxon>
        <taxon>Dipodascales</taxon>
        <taxon>Dipodascaceae</taxon>
        <taxon>Geotrichum</taxon>
    </lineage>
</organism>
<proteinExistence type="predicted"/>
<dbReference type="PANTHER" id="PTHR36417:SF2">
    <property type="entry name" value="SELENOPROTEIN DOMAIN PROTEIN (AFU_ORTHOLOGUE AFUA_1G05220)"/>
    <property type="match status" value="1"/>
</dbReference>
<dbReference type="Gene3D" id="3.40.30.10">
    <property type="entry name" value="Glutaredoxin"/>
    <property type="match status" value="1"/>
</dbReference>
<dbReference type="NCBIfam" id="TIGR02174">
    <property type="entry name" value="CXXU_selWTH"/>
    <property type="match status" value="1"/>
</dbReference>
<accession>A0A0J9X8L7</accession>
<sequence>MTVYPKVSIEFCTACKWNLRTSWYLQELLSTFGMDLGEVALIPRTGGIFTVTVQKAEDEKEVLIWDRKREGGFPDSKELKRLVRDVIKPGQNLGHVDRIKAVEGLVSEKKETEEVESAEACPNIN</sequence>
<dbReference type="AlphaFoldDB" id="A0A0J9X8L7"/>
<dbReference type="SUPFAM" id="SSF52833">
    <property type="entry name" value="Thioredoxin-like"/>
    <property type="match status" value="1"/>
</dbReference>
<keyword evidence="1" id="KW-0676">Redox-active center</keyword>
<dbReference type="InterPro" id="IPR011893">
    <property type="entry name" value="Selenoprotein_Rdx-typ"/>
</dbReference>
<dbReference type="EMBL" id="CCBN010000005">
    <property type="protein sequence ID" value="CDO53546.1"/>
    <property type="molecule type" value="Genomic_DNA"/>
</dbReference>